<proteinExistence type="predicted"/>
<comment type="caution">
    <text evidence="2">The sequence shown here is derived from an EMBL/GenBank/DDBJ whole genome shotgun (WGS) entry which is preliminary data.</text>
</comment>
<dbReference type="RefSeq" id="WP_340330813.1">
    <property type="nucleotide sequence ID" value="NZ_JAZHOF010000006.1"/>
</dbReference>
<evidence type="ECO:0000313" key="3">
    <source>
        <dbReference type="Proteomes" id="UP001378188"/>
    </source>
</evidence>
<accession>A0AAW9RW01</accession>
<dbReference type="AlphaFoldDB" id="A0AAW9RW01"/>
<name>A0AAW9RW01_9HYPH</name>
<keyword evidence="1" id="KW-0732">Signal</keyword>
<dbReference type="InterPro" id="IPR053745">
    <property type="entry name" value="Viral_Tail_Comp_sf"/>
</dbReference>
<dbReference type="InterPro" id="IPR021508">
    <property type="entry name" value="Gp17-like"/>
</dbReference>
<organism evidence="2 3">
    <name type="scientific">Microbaculum marinum</name>
    <dbReference type="NCBI Taxonomy" id="1764581"/>
    <lineage>
        <taxon>Bacteria</taxon>
        <taxon>Pseudomonadati</taxon>
        <taxon>Pseudomonadota</taxon>
        <taxon>Alphaproteobacteria</taxon>
        <taxon>Hyphomicrobiales</taxon>
        <taxon>Tepidamorphaceae</taxon>
        <taxon>Microbaculum</taxon>
    </lineage>
</organism>
<evidence type="ECO:0000313" key="2">
    <source>
        <dbReference type="EMBL" id="MEJ8573124.1"/>
    </source>
</evidence>
<sequence>MSAALALQAALFAALKADAPLAALVGTAVYDGAPQDGGFPHVTLADLASLDHSDTGGDGEEHFATFLVWSRDGGRRQALEILGAMTAVLDEAALSLTGHSLIDLRVERTEARRQSDGRTWRGLMRLRAVTEMA</sequence>
<evidence type="ECO:0000256" key="1">
    <source>
        <dbReference type="SAM" id="SignalP"/>
    </source>
</evidence>
<dbReference type="Proteomes" id="UP001378188">
    <property type="component" value="Unassembled WGS sequence"/>
</dbReference>
<protein>
    <submittedName>
        <fullName evidence="2">DUF3168 domain-containing protein</fullName>
    </submittedName>
</protein>
<reference evidence="2 3" key="1">
    <citation type="submission" date="2024-02" db="EMBL/GenBank/DDBJ databases">
        <title>Genome analysis and characterization of Microbaculum marinisediminis sp. nov., isolated from marine sediment.</title>
        <authorList>
            <person name="Du Z.-J."/>
            <person name="Ye Y.-Q."/>
            <person name="Zhang Z.-R."/>
            <person name="Yuan S.-M."/>
            <person name="Zhang X.-Y."/>
        </authorList>
    </citation>
    <scope>NUCLEOTIDE SEQUENCE [LARGE SCALE GENOMIC DNA]</scope>
    <source>
        <strain evidence="2 3">SDUM1044001</strain>
    </source>
</reference>
<dbReference type="Gene3D" id="3.30.2000.30">
    <property type="match status" value="1"/>
</dbReference>
<feature type="signal peptide" evidence="1">
    <location>
        <begin position="1"/>
        <end position="22"/>
    </location>
</feature>
<keyword evidence="3" id="KW-1185">Reference proteome</keyword>
<gene>
    <name evidence="2" type="ORF">V3328_16650</name>
</gene>
<dbReference type="EMBL" id="JAZHOF010000006">
    <property type="protein sequence ID" value="MEJ8573124.1"/>
    <property type="molecule type" value="Genomic_DNA"/>
</dbReference>
<dbReference type="Pfam" id="PF11367">
    <property type="entry name" value="Tail_completion_gp17"/>
    <property type="match status" value="1"/>
</dbReference>
<feature type="chain" id="PRO_5043488638" evidence="1">
    <location>
        <begin position="23"/>
        <end position="133"/>
    </location>
</feature>